<evidence type="ECO:0000256" key="4">
    <source>
        <dbReference type="SAM" id="Phobius"/>
    </source>
</evidence>
<dbReference type="Pfam" id="PF07690">
    <property type="entry name" value="MFS_1"/>
    <property type="match status" value="1"/>
</dbReference>
<sequence length="432" mass="44325">MSSRFAGLNLLCEERAPDGRLSILLASGLGMYLSVGIFLIYGFSVFIDPIAAETGWSRAGVAAAIAPVGLITGIMSPVIGLMTDRFGPRRVLIFSSLAMSVGLIGIGLGSQTLSSLLVWVALASLLGSAQTGVAYSQIIVGWFHERRGAALGLTLAFSGLGIATVPPLLSLAIEAFGWRMALVIAGVCAAMILSPVALFMLRDPRRGELRSPDRGGWSVVVAAALTRDFWLLLTAFLLTALVALAGSVSLPMILTDRGATPETAALAMTVVGVALVLARLGFGASLDRCPPRALTCLAFIAPAMGHLLLAATDGVTPAFVSAALFGFAVGAEGDAMGYLLARRFGTAAFGRIYGINYLAFCVGAGAGPSLLVALLSADGPSSVMAFGVAGLLGSVAPLLMLLVSDRTHAEGLAVSSSIDATEAIKQLDARKG</sequence>
<evidence type="ECO:0000313" key="6">
    <source>
        <dbReference type="EMBL" id="GLK79108.1"/>
    </source>
</evidence>
<dbReference type="Proteomes" id="UP001143309">
    <property type="component" value="Unassembled WGS sequence"/>
</dbReference>
<evidence type="ECO:0000313" key="7">
    <source>
        <dbReference type="Proteomes" id="UP001143309"/>
    </source>
</evidence>
<protein>
    <submittedName>
        <fullName evidence="6">MFS transporter</fullName>
    </submittedName>
</protein>
<dbReference type="AlphaFoldDB" id="A0A9W6N658"/>
<dbReference type="InterPro" id="IPR011701">
    <property type="entry name" value="MFS"/>
</dbReference>
<proteinExistence type="predicted"/>
<feature type="transmembrane region" description="Helical" evidence="4">
    <location>
        <begin position="59"/>
        <end position="79"/>
    </location>
</feature>
<evidence type="ECO:0000256" key="1">
    <source>
        <dbReference type="ARBA" id="ARBA00022692"/>
    </source>
</evidence>
<feature type="transmembrane region" description="Helical" evidence="4">
    <location>
        <begin position="294"/>
        <end position="312"/>
    </location>
</feature>
<dbReference type="Gene3D" id="1.20.1250.20">
    <property type="entry name" value="MFS general substrate transporter like domains"/>
    <property type="match status" value="2"/>
</dbReference>
<feature type="transmembrane region" description="Helical" evidence="4">
    <location>
        <begin position="116"/>
        <end position="136"/>
    </location>
</feature>
<dbReference type="InterPro" id="IPR050327">
    <property type="entry name" value="Proton-linked_MCT"/>
</dbReference>
<dbReference type="PANTHER" id="PTHR11360:SF284">
    <property type="entry name" value="EG:103B4.3 PROTEIN-RELATED"/>
    <property type="match status" value="1"/>
</dbReference>
<dbReference type="EMBL" id="BSFL01000001">
    <property type="protein sequence ID" value="GLK79108.1"/>
    <property type="molecule type" value="Genomic_DNA"/>
</dbReference>
<dbReference type="RefSeq" id="WP_271199592.1">
    <property type="nucleotide sequence ID" value="NZ_BSFL01000001.1"/>
</dbReference>
<reference evidence="6" key="1">
    <citation type="journal article" date="2014" name="Int. J. Syst. Evol. Microbiol.">
        <title>Complete genome sequence of Corynebacterium casei LMG S-19264T (=DSM 44701T), isolated from a smear-ripened cheese.</title>
        <authorList>
            <consortium name="US DOE Joint Genome Institute (JGI-PGF)"/>
            <person name="Walter F."/>
            <person name="Albersmeier A."/>
            <person name="Kalinowski J."/>
            <person name="Ruckert C."/>
        </authorList>
    </citation>
    <scope>NUCLEOTIDE SEQUENCE</scope>
    <source>
        <strain evidence="6">VKM B-2748</strain>
    </source>
</reference>
<feature type="domain" description="Major facilitator superfamily (MFS) profile" evidence="5">
    <location>
        <begin position="23"/>
        <end position="408"/>
    </location>
</feature>
<evidence type="ECO:0000256" key="3">
    <source>
        <dbReference type="ARBA" id="ARBA00023136"/>
    </source>
</evidence>
<feature type="transmembrane region" description="Helical" evidence="4">
    <location>
        <begin position="229"/>
        <end position="252"/>
    </location>
</feature>
<evidence type="ECO:0000256" key="2">
    <source>
        <dbReference type="ARBA" id="ARBA00022989"/>
    </source>
</evidence>
<keyword evidence="2 4" id="KW-1133">Transmembrane helix</keyword>
<feature type="transmembrane region" description="Helical" evidence="4">
    <location>
        <begin position="353"/>
        <end position="377"/>
    </location>
</feature>
<reference evidence="6" key="2">
    <citation type="submission" date="2023-01" db="EMBL/GenBank/DDBJ databases">
        <authorList>
            <person name="Sun Q."/>
            <person name="Evtushenko L."/>
        </authorList>
    </citation>
    <scope>NUCLEOTIDE SEQUENCE</scope>
    <source>
        <strain evidence="6">VKM B-2748</strain>
    </source>
</reference>
<name>A0A9W6N658_9HYPH</name>
<dbReference type="InterPro" id="IPR020846">
    <property type="entry name" value="MFS_dom"/>
</dbReference>
<dbReference type="PANTHER" id="PTHR11360">
    <property type="entry name" value="MONOCARBOXYLATE TRANSPORTER"/>
    <property type="match status" value="1"/>
</dbReference>
<dbReference type="PROSITE" id="PS50850">
    <property type="entry name" value="MFS"/>
    <property type="match status" value="1"/>
</dbReference>
<dbReference type="SUPFAM" id="SSF103473">
    <property type="entry name" value="MFS general substrate transporter"/>
    <property type="match status" value="1"/>
</dbReference>
<feature type="transmembrane region" description="Helical" evidence="4">
    <location>
        <begin position="264"/>
        <end position="282"/>
    </location>
</feature>
<feature type="transmembrane region" description="Helical" evidence="4">
    <location>
        <begin position="318"/>
        <end position="341"/>
    </location>
</feature>
<gene>
    <name evidence="6" type="ORF">GCM10008174_08490</name>
</gene>
<feature type="transmembrane region" description="Helical" evidence="4">
    <location>
        <begin position="21"/>
        <end position="47"/>
    </location>
</feature>
<organism evidence="6 7">
    <name type="scientific">Methylopila turkensis</name>
    <dbReference type="NCBI Taxonomy" id="1437816"/>
    <lineage>
        <taxon>Bacteria</taxon>
        <taxon>Pseudomonadati</taxon>
        <taxon>Pseudomonadota</taxon>
        <taxon>Alphaproteobacteria</taxon>
        <taxon>Hyphomicrobiales</taxon>
        <taxon>Methylopilaceae</taxon>
        <taxon>Methylopila</taxon>
    </lineage>
</organism>
<feature type="transmembrane region" description="Helical" evidence="4">
    <location>
        <begin position="148"/>
        <end position="169"/>
    </location>
</feature>
<keyword evidence="3 4" id="KW-0472">Membrane</keyword>
<feature type="transmembrane region" description="Helical" evidence="4">
    <location>
        <begin position="91"/>
        <end position="110"/>
    </location>
</feature>
<keyword evidence="7" id="KW-1185">Reference proteome</keyword>
<comment type="caution">
    <text evidence="6">The sequence shown here is derived from an EMBL/GenBank/DDBJ whole genome shotgun (WGS) entry which is preliminary data.</text>
</comment>
<dbReference type="GO" id="GO:0022857">
    <property type="term" value="F:transmembrane transporter activity"/>
    <property type="evidence" value="ECO:0007669"/>
    <property type="project" value="InterPro"/>
</dbReference>
<keyword evidence="1 4" id="KW-0812">Transmembrane</keyword>
<evidence type="ECO:0000259" key="5">
    <source>
        <dbReference type="PROSITE" id="PS50850"/>
    </source>
</evidence>
<feature type="transmembrane region" description="Helical" evidence="4">
    <location>
        <begin position="383"/>
        <end position="403"/>
    </location>
</feature>
<feature type="transmembrane region" description="Helical" evidence="4">
    <location>
        <begin position="181"/>
        <end position="201"/>
    </location>
</feature>
<accession>A0A9W6N658</accession>
<dbReference type="InterPro" id="IPR036259">
    <property type="entry name" value="MFS_trans_sf"/>
</dbReference>